<protein>
    <submittedName>
        <fullName evidence="1">Uncharacterized protein</fullName>
    </submittedName>
</protein>
<comment type="caution">
    <text evidence="1">The sequence shown here is derived from an EMBL/GenBank/DDBJ whole genome shotgun (WGS) entry which is preliminary data.</text>
</comment>
<name>A0A0V1BY56_TRISP</name>
<organism evidence="1 2">
    <name type="scientific">Trichinella spiralis</name>
    <name type="common">Trichina worm</name>
    <dbReference type="NCBI Taxonomy" id="6334"/>
    <lineage>
        <taxon>Eukaryota</taxon>
        <taxon>Metazoa</taxon>
        <taxon>Ecdysozoa</taxon>
        <taxon>Nematoda</taxon>
        <taxon>Enoplea</taxon>
        <taxon>Dorylaimia</taxon>
        <taxon>Trichinellida</taxon>
        <taxon>Trichinellidae</taxon>
        <taxon>Trichinella</taxon>
    </lineage>
</organism>
<reference evidence="1 2" key="1">
    <citation type="submission" date="2015-01" db="EMBL/GenBank/DDBJ databases">
        <title>Evolution of Trichinella species and genotypes.</title>
        <authorList>
            <person name="Korhonen P.K."/>
            <person name="Edoardo P."/>
            <person name="Giuseppe L.R."/>
            <person name="Gasser R.B."/>
        </authorList>
    </citation>
    <scope>NUCLEOTIDE SEQUENCE [LARGE SCALE GENOMIC DNA]</scope>
    <source>
        <strain evidence="1">ISS3</strain>
    </source>
</reference>
<sequence>MRYQNEKIYAQTKHPFIRYGVAKIINVTDISYKTIESIKMPSVRTSKITIKSLKYRVALALNKINNLFVELSLVLEKIIILTSCTGTKHDETSSVYICRQVPGLRSAFFSAKQSFLNMRFKHVMSCIKSDTLGLKGVHVSITKCAYVYCSYVRRHAVIGRQIIIYEIL</sequence>
<evidence type="ECO:0000313" key="2">
    <source>
        <dbReference type="Proteomes" id="UP000054776"/>
    </source>
</evidence>
<keyword evidence="2" id="KW-1185">Reference proteome</keyword>
<accession>A0A0V1BY56</accession>
<proteinExistence type="predicted"/>
<gene>
    <name evidence="1" type="ORF">T01_9880</name>
</gene>
<dbReference type="InParanoid" id="A0A0V1BY56"/>
<dbReference type="AlphaFoldDB" id="A0A0V1BY56"/>
<dbReference type="Proteomes" id="UP000054776">
    <property type="component" value="Unassembled WGS sequence"/>
</dbReference>
<evidence type="ECO:0000313" key="1">
    <source>
        <dbReference type="EMBL" id="KRY41927.1"/>
    </source>
</evidence>
<dbReference type="EMBL" id="JYDH01000005">
    <property type="protein sequence ID" value="KRY41927.1"/>
    <property type="molecule type" value="Genomic_DNA"/>
</dbReference>